<keyword evidence="30" id="KW-1185">Reference proteome</keyword>
<dbReference type="GO" id="GO:0016651">
    <property type="term" value="F:oxidoreductase activity, acting on NAD(P)H"/>
    <property type="evidence" value="ECO:0007669"/>
    <property type="project" value="InterPro"/>
</dbReference>
<dbReference type="PROSITE" id="PS00642">
    <property type="entry name" value="COMPLEX1_75K_2"/>
    <property type="match status" value="1"/>
</dbReference>
<gene>
    <name evidence="29" type="ORF">Cni_G01861</name>
</gene>
<dbReference type="GO" id="GO:0051539">
    <property type="term" value="F:4 iron, 4 sulfur cluster binding"/>
    <property type="evidence" value="ECO:0007669"/>
    <property type="project" value="UniProtKB-KW"/>
</dbReference>
<dbReference type="SUPFAM" id="SSF54292">
    <property type="entry name" value="2Fe-2S ferredoxin-like"/>
    <property type="match status" value="1"/>
</dbReference>
<evidence type="ECO:0000256" key="24">
    <source>
        <dbReference type="ARBA" id="ARBA00072948"/>
    </source>
</evidence>
<evidence type="ECO:0000256" key="11">
    <source>
        <dbReference type="ARBA" id="ARBA00022946"/>
    </source>
</evidence>
<feature type="domain" description="2Fe-2S ferredoxin-type" evidence="26">
    <location>
        <begin position="68"/>
        <end position="146"/>
    </location>
</feature>
<dbReference type="GO" id="GO:0008137">
    <property type="term" value="F:NADH dehydrogenase (ubiquinone) activity"/>
    <property type="evidence" value="ECO:0007669"/>
    <property type="project" value="UniProtKB-EC"/>
</dbReference>
<evidence type="ECO:0000256" key="22">
    <source>
        <dbReference type="ARBA" id="ARBA00049551"/>
    </source>
</evidence>
<dbReference type="PROSITE" id="PS51669">
    <property type="entry name" value="4FE4S_MOW_BIS_MGD"/>
    <property type="match status" value="1"/>
</dbReference>
<dbReference type="Pfam" id="PF00384">
    <property type="entry name" value="Molybdopterin"/>
    <property type="match status" value="1"/>
</dbReference>
<comment type="similarity">
    <text evidence="3 25">Belongs to the complex I 75 kDa subunit family.</text>
</comment>
<evidence type="ECO:0000256" key="1">
    <source>
        <dbReference type="ARBA" id="ARBA00001966"/>
    </source>
</evidence>
<evidence type="ECO:0000256" key="13">
    <source>
        <dbReference type="ARBA" id="ARBA00022982"/>
    </source>
</evidence>
<dbReference type="PROSITE" id="PS00641">
    <property type="entry name" value="COMPLEX1_75K_1"/>
    <property type="match status" value="1"/>
</dbReference>
<dbReference type="Proteomes" id="UP001327560">
    <property type="component" value="Chromosome 1"/>
</dbReference>
<keyword evidence="7" id="KW-0679">Respiratory chain</keyword>
<keyword evidence="9" id="KW-0479">Metal-binding</keyword>
<dbReference type="InterPro" id="IPR000283">
    <property type="entry name" value="NADH_UbQ_OxRdtase_75kDa_su_CS"/>
</dbReference>
<keyword evidence="5" id="KW-0813">Transport</keyword>
<keyword evidence="6" id="KW-0004">4Fe-4S</keyword>
<dbReference type="FunFam" id="3.30.200.210:FF:000002">
    <property type="entry name" value="NADH-ubiquinone oxidoreductase 75 kDa subunit"/>
    <property type="match status" value="1"/>
</dbReference>
<evidence type="ECO:0000256" key="23">
    <source>
        <dbReference type="ARBA" id="ARBA00054960"/>
    </source>
</evidence>
<dbReference type="SMART" id="SM00929">
    <property type="entry name" value="NADH-G_4Fe-4S_3"/>
    <property type="match status" value="1"/>
</dbReference>
<dbReference type="PROSITE" id="PS00643">
    <property type="entry name" value="COMPLEX1_75K_3"/>
    <property type="match status" value="1"/>
</dbReference>
<dbReference type="InterPro" id="IPR050123">
    <property type="entry name" value="Prok_molybdopt-oxidoreductase"/>
</dbReference>
<keyword evidence="8" id="KW-0001">2Fe-2S</keyword>
<evidence type="ECO:0000256" key="12">
    <source>
        <dbReference type="ARBA" id="ARBA00022967"/>
    </source>
</evidence>
<dbReference type="GO" id="GO:0046872">
    <property type="term" value="F:metal ion binding"/>
    <property type="evidence" value="ECO:0007669"/>
    <property type="project" value="UniProtKB-KW"/>
</dbReference>
<evidence type="ECO:0000256" key="7">
    <source>
        <dbReference type="ARBA" id="ARBA00022660"/>
    </source>
</evidence>
<dbReference type="CDD" id="cd02773">
    <property type="entry name" value="MopB_Res-Cmplx1_Nad11"/>
    <property type="match status" value="1"/>
</dbReference>
<dbReference type="GO" id="GO:0051537">
    <property type="term" value="F:2 iron, 2 sulfur cluster binding"/>
    <property type="evidence" value="ECO:0007669"/>
    <property type="project" value="UniProtKB-KW"/>
</dbReference>
<evidence type="ECO:0000256" key="14">
    <source>
        <dbReference type="ARBA" id="ARBA00023002"/>
    </source>
</evidence>
<dbReference type="Gene3D" id="3.40.228.10">
    <property type="entry name" value="Dimethylsulfoxide Reductase, domain 2"/>
    <property type="match status" value="1"/>
</dbReference>
<keyword evidence="17" id="KW-0520">NAD</keyword>
<feature type="domain" description="4Fe-4S His(Cys)3-ligated-type" evidence="28">
    <location>
        <begin position="146"/>
        <end position="185"/>
    </location>
</feature>
<dbReference type="Gene3D" id="3.10.20.740">
    <property type="match status" value="1"/>
</dbReference>
<protein>
    <recommendedName>
        <fullName evidence="24">NADH dehydrogenase [ubiquinone] iron-sulfur protein 1, mitochondrial</fullName>
        <ecNumber evidence="4">7.1.1.2</ecNumber>
    </recommendedName>
</protein>
<evidence type="ECO:0000256" key="16">
    <source>
        <dbReference type="ARBA" id="ARBA00023014"/>
    </source>
</evidence>
<name>A0AAQ3JND8_9LILI</name>
<comment type="cofactor">
    <cofactor evidence="21">
        <name>[2Fe-2S] cluster</name>
        <dbReference type="ChEBI" id="CHEBI:190135"/>
    </cofactor>
</comment>
<keyword evidence="11" id="KW-0809">Transit peptide</keyword>
<accession>A0AAQ3JND8</accession>
<dbReference type="NCBIfam" id="TIGR01973">
    <property type="entry name" value="NuoG"/>
    <property type="match status" value="1"/>
</dbReference>
<dbReference type="InterPro" id="IPR006656">
    <property type="entry name" value="Mopterin_OxRdtase"/>
</dbReference>
<comment type="catalytic activity">
    <reaction evidence="22">
        <text>a ubiquinone + NADH + 5 H(+)(in) = a ubiquinol + NAD(+) + 4 H(+)(out)</text>
        <dbReference type="Rhea" id="RHEA:29091"/>
        <dbReference type="Rhea" id="RHEA-COMP:9565"/>
        <dbReference type="Rhea" id="RHEA-COMP:9566"/>
        <dbReference type="ChEBI" id="CHEBI:15378"/>
        <dbReference type="ChEBI" id="CHEBI:16389"/>
        <dbReference type="ChEBI" id="CHEBI:17976"/>
        <dbReference type="ChEBI" id="CHEBI:57540"/>
        <dbReference type="ChEBI" id="CHEBI:57945"/>
        <dbReference type="EC" id="7.1.1.2"/>
    </reaction>
</comment>
<reference evidence="29 30" key="1">
    <citation type="submission" date="2023-10" db="EMBL/GenBank/DDBJ databases">
        <title>Chromosome-scale genome assembly provides insights into flower coloration mechanisms of Canna indica.</title>
        <authorList>
            <person name="Li C."/>
        </authorList>
    </citation>
    <scope>NUCLEOTIDE SEQUENCE [LARGE SCALE GENOMIC DNA]</scope>
    <source>
        <tissue evidence="29">Flower</tissue>
    </source>
</reference>
<evidence type="ECO:0000259" key="27">
    <source>
        <dbReference type="PROSITE" id="PS51669"/>
    </source>
</evidence>
<dbReference type="Gene3D" id="3.30.70.20">
    <property type="match status" value="1"/>
</dbReference>
<dbReference type="FunFam" id="3.40.50.740:FF:000012">
    <property type="entry name" value="NADH dehydrogenase [ubiquinone] iron-sulfur protein 1 mitochondrial"/>
    <property type="match status" value="1"/>
</dbReference>
<dbReference type="AlphaFoldDB" id="A0AAQ3JND8"/>
<dbReference type="FunFam" id="3.30.70.20:FF:000002">
    <property type="entry name" value="NADH-ubiquinone oxidoreductase 75 kDa subunit"/>
    <property type="match status" value="1"/>
</dbReference>
<keyword evidence="14" id="KW-0560">Oxidoreductase</keyword>
<dbReference type="EC" id="7.1.1.2" evidence="4"/>
<evidence type="ECO:0000256" key="20">
    <source>
        <dbReference type="ARBA" id="ARBA00023136"/>
    </source>
</evidence>
<dbReference type="InterPro" id="IPR015405">
    <property type="entry name" value="NDUFS1-like_C"/>
</dbReference>
<sequence>MGFLLHALRRSKPLLRSHLPHPPSNALRWISSSAALHGPASSLDPAPVDPPPKAPVGGARVHIPNPEDAIEVFVDGYPVKIPKGMTVLQACELAGVDIPRFCYHSRLSIAGNCRMCLVEVEKSPKPVASCAMPALPGMKIKTNTPVAKKAREGVMEFLLMNHPLDCPICDQGGECDLQDQSMAFGADRGRFTEMKRSVVDKNLGPLVKTVMTRCIQCTRCVRFATEIAGVQDLGILGRGSGEEIGTYVEKLMTSELSGNVIDICPVGALTSKPFAFKARNWELKGTETIDVTDAVGSNIRIDSRGPEVMRIVPRLNEDINEEWISDKTRFCYDGLKRQRLNDPMIRGPDGRFKAVTWRDALAVVAEVAHQVKREEIVGISGKLSDAESMMALKDFLNKMGSDNVACEGNGVSPNADLRPNYLLNTNIAGLENADAFLLVGTQPRVEAPMVNARIRKTVRATQAKVAYIGPPTDFNYDHQHLGTGPSTLLEIAEGRHAFCSTLKSAKNPVIIVGAGIFEREDKDAILSVVETIAKLNNVVRSDWNGLNVLLLNAAQAAALDLGLVSNPNESIQSAKFLYLMGADDVNLEKLPDDAFVVYQGHHGDKSVYRANVILPSSAFSEKEGTYENTEGCSQWTVPAVPTVGDARDDWKIIRALSEVAGFCLPYDTLTGVRARIKTVAPNLLNVDDREPSTVTLDMKPSCGQQMSPEPFRAAVENFYMTDSISRASKIMAQCSSILSKK</sequence>
<comment type="function">
    <text evidence="23">Core subunit of the mitochondrial membrane respiratory chain NADH dehydrogenase (Complex I) that is believed to belong to the minimal assembly required for catalysis. Complex I functions in the transfer of electrons from NADH to the respiratory chain. The immediate electron acceptor for the enzyme is believed to be ubiquinone. This is the largest subunit of complex I and it is a component of the iron-sulfur (IP) fragment of the enzyme. It may form part of the active site crevice where NADH is oxidized.</text>
</comment>
<comment type="subcellular location">
    <subcellularLocation>
        <location evidence="2">Mitochondrion inner membrane</location>
    </subcellularLocation>
</comment>
<dbReference type="InterPro" id="IPR054351">
    <property type="entry name" value="NADH_UbQ_OxRdtase_ferredoxin"/>
</dbReference>
<keyword evidence="20" id="KW-0472">Membrane</keyword>
<evidence type="ECO:0000256" key="8">
    <source>
        <dbReference type="ARBA" id="ARBA00022714"/>
    </source>
</evidence>
<dbReference type="Pfam" id="PF09326">
    <property type="entry name" value="NADH_dhqG_C"/>
    <property type="match status" value="1"/>
</dbReference>
<evidence type="ECO:0000256" key="9">
    <source>
        <dbReference type="ARBA" id="ARBA00022723"/>
    </source>
</evidence>
<dbReference type="Pfam" id="PF22151">
    <property type="entry name" value="Fer4_NDSU1"/>
    <property type="match status" value="1"/>
</dbReference>
<keyword evidence="19" id="KW-0496">Mitochondrion</keyword>
<organism evidence="29 30">
    <name type="scientific">Canna indica</name>
    <name type="common">Indian-shot</name>
    <dbReference type="NCBI Taxonomy" id="4628"/>
    <lineage>
        <taxon>Eukaryota</taxon>
        <taxon>Viridiplantae</taxon>
        <taxon>Streptophyta</taxon>
        <taxon>Embryophyta</taxon>
        <taxon>Tracheophyta</taxon>
        <taxon>Spermatophyta</taxon>
        <taxon>Magnoliopsida</taxon>
        <taxon>Liliopsida</taxon>
        <taxon>Zingiberales</taxon>
        <taxon>Cannaceae</taxon>
        <taxon>Canna</taxon>
    </lineage>
</organism>
<keyword evidence="15" id="KW-0408">Iron</keyword>
<keyword evidence="18" id="KW-0830">Ubiquinone</keyword>
<dbReference type="Pfam" id="PF13510">
    <property type="entry name" value="Fer2_4"/>
    <property type="match status" value="1"/>
</dbReference>
<evidence type="ECO:0000256" key="3">
    <source>
        <dbReference type="ARBA" id="ARBA00005404"/>
    </source>
</evidence>
<dbReference type="CDD" id="cd00207">
    <property type="entry name" value="fer2"/>
    <property type="match status" value="1"/>
</dbReference>
<evidence type="ECO:0000256" key="2">
    <source>
        <dbReference type="ARBA" id="ARBA00004273"/>
    </source>
</evidence>
<evidence type="ECO:0000256" key="10">
    <source>
        <dbReference type="ARBA" id="ARBA00022792"/>
    </source>
</evidence>
<evidence type="ECO:0000256" key="19">
    <source>
        <dbReference type="ARBA" id="ARBA00023128"/>
    </source>
</evidence>
<evidence type="ECO:0000259" key="26">
    <source>
        <dbReference type="PROSITE" id="PS51085"/>
    </source>
</evidence>
<keyword evidence="16" id="KW-0411">Iron-sulfur</keyword>
<evidence type="ECO:0000256" key="18">
    <source>
        <dbReference type="ARBA" id="ARBA00023075"/>
    </source>
</evidence>
<dbReference type="FunFam" id="3.10.20.740:FF:000001">
    <property type="entry name" value="NADH-quinone oxidoreductase subunit G"/>
    <property type="match status" value="1"/>
</dbReference>
<dbReference type="InterPro" id="IPR036010">
    <property type="entry name" value="2Fe-2S_ferredoxin-like_sf"/>
</dbReference>
<dbReference type="GO" id="GO:0042773">
    <property type="term" value="P:ATP synthesis coupled electron transport"/>
    <property type="evidence" value="ECO:0007669"/>
    <property type="project" value="InterPro"/>
</dbReference>
<dbReference type="FunFam" id="3.40.228.10:FF:000014">
    <property type="entry name" value="NADH-quinone oxidoreductase"/>
    <property type="match status" value="1"/>
</dbReference>
<dbReference type="InterPro" id="IPR006963">
    <property type="entry name" value="Mopterin_OxRdtase_4Fe-4S_dom"/>
</dbReference>
<dbReference type="FunFam" id="3.40.50.740:FF:000017">
    <property type="entry name" value="NADH-quinone oxidoreductase"/>
    <property type="match status" value="1"/>
</dbReference>
<dbReference type="SUPFAM" id="SSF54862">
    <property type="entry name" value="4Fe-4S ferredoxins"/>
    <property type="match status" value="1"/>
</dbReference>
<evidence type="ECO:0000256" key="25">
    <source>
        <dbReference type="RuleBase" id="RU004523"/>
    </source>
</evidence>
<evidence type="ECO:0000256" key="5">
    <source>
        <dbReference type="ARBA" id="ARBA00022448"/>
    </source>
</evidence>
<evidence type="ECO:0000256" key="4">
    <source>
        <dbReference type="ARBA" id="ARBA00012944"/>
    </source>
</evidence>
<proteinExistence type="inferred from homology"/>
<evidence type="ECO:0000256" key="17">
    <source>
        <dbReference type="ARBA" id="ARBA00023027"/>
    </source>
</evidence>
<dbReference type="Gene3D" id="3.40.50.740">
    <property type="match status" value="2"/>
</dbReference>
<dbReference type="SUPFAM" id="SSF53706">
    <property type="entry name" value="Formate dehydrogenase/DMSO reductase, domains 1-3"/>
    <property type="match status" value="1"/>
</dbReference>
<dbReference type="PANTHER" id="PTHR43105">
    <property type="entry name" value="RESPIRATORY NITRATE REDUCTASE"/>
    <property type="match status" value="1"/>
</dbReference>
<evidence type="ECO:0000313" key="29">
    <source>
        <dbReference type="EMBL" id="WOK93168.1"/>
    </source>
</evidence>
<comment type="cofactor">
    <cofactor evidence="1">
        <name>[4Fe-4S] cluster</name>
        <dbReference type="ChEBI" id="CHEBI:49883"/>
    </cofactor>
</comment>
<evidence type="ECO:0000313" key="30">
    <source>
        <dbReference type="Proteomes" id="UP001327560"/>
    </source>
</evidence>
<dbReference type="InterPro" id="IPR019574">
    <property type="entry name" value="NADH_UbQ_OxRdtase_Gsu_4Fe4S-bd"/>
</dbReference>
<dbReference type="Pfam" id="PF10588">
    <property type="entry name" value="NADH-G_4Fe-4S_3"/>
    <property type="match status" value="1"/>
</dbReference>
<evidence type="ECO:0000256" key="15">
    <source>
        <dbReference type="ARBA" id="ARBA00023004"/>
    </source>
</evidence>
<keyword evidence="13" id="KW-0249">Electron transport</keyword>
<evidence type="ECO:0000259" key="28">
    <source>
        <dbReference type="PROSITE" id="PS51839"/>
    </source>
</evidence>
<dbReference type="PROSITE" id="PS51839">
    <property type="entry name" value="4FE4S_HC3"/>
    <property type="match status" value="1"/>
</dbReference>
<evidence type="ECO:0000256" key="21">
    <source>
        <dbReference type="ARBA" id="ARBA00034078"/>
    </source>
</evidence>
<dbReference type="InterPro" id="IPR010228">
    <property type="entry name" value="NADH_UbQ_OxRdtase_Gsu"/>
</dbReference>
<dbReference type="EMBL" id="CP136890">
    <property type="protein sequence ID" value="WOK93168.1"/>
    <property type="molecule type" value="Genomic_DNA"/>
</dbReference>
<dbReference type="PANTHER" id="PTHR43105:SF13">
    <property type="entry name" value="NADH-UBIQUINONE OXIDOREDUCTASE 75 KDA SUBUNIT, MITOCHONDRIAL"/>
    <property type="match status" value="1"/>
</dbReference>
<dbReference type="GO" id="GO:0005743">
    <property type="term" value="C:mitochondrial inner membrane"/>
    <property type="evidence" value="ECO:0007669"/>
    <property type="project" value="UniProtKB-SubCell"/>
</dbReference>
<dbReference type="Pfam" id="PF22117">
    <property type="entry name" value="Fer4_Nqo3"/>
    <property type="match status" value="1"/>
</dbReference>
<feature type="domain" description="4Fe-4S Mo/W bis-MGD-type" evidence="27">
    <location>
        <begin position="283"/>
        <end position="339"/>
    </location>
</feature>
<keyword evidence="10" id="KW-0999">Mitochondrion inner membrane</keyword>
<dbReference type="InterPro" id="IPR001041">
    <property type="entry name" value="2Fe-2S_ferredoxin-type"/>
</dbReference>
<dbReference type="PROSITE" id="PS51085">
    <property type="entry name" value="2FE2S_FER_2"/>
    <property type="match status" value="1"/>
</dbReference>
<evidence type="ECO:0000256" key="6">
    <source>
        <dbReference type="ARBA" id="ARBA00022485"/>
    </source>
</evidence>
<keyword evidence="12" id="KW-1278">Translocase</keyword>